<dbReference type="OrthoDB" id="512616at2759"/>
<protein>
    <submittedName>
        <fullName evidence="9">G2/M phase-specific E3 ubiquitin-protein ligase</fullName>
    </submittedName>
</protein>
<dbReference type="GO" id="GO:0005634">
    <property type="term" value="C:nucleus"/>
    <property type="evidence" value="ECO:0007669"/>
    <property type="project" value="TreeGrafter"/>
</dbReference>
<keyword evidence="5" id="KW-0863">Zinc-finger</keyword>
<evidence type="ECO:0000313" key="10">
    <source>
        <dbReference type="Proteomes" id="UP000499080"/>
    </source>
</evidence>
<organism evidence="9 10">
    <name type="scientific">Araneus ventricosus</name>
    <name type="common">Orbweaver spider</name>
    <name type="synonym">Epeira ventricosa</name>
    <dbReference type="NCBI Taxonomy" id="182803"/>
    <lineage>
        <taxon>Eukaryota</taxon>
        <taxon>Metazoa</taxon>
        <taxon>Ecdysozoa</taxon>
        <taxon>Arthropoda</taxon>
        <taxon>Chelicerata</taxon>
        <taxon>Arachnida</taxon>
        <taxon>Araneae</taxon>
        <taxon>Araneomorphae</taxon>
        <taxon>Entelegynae</taxon>
        <taxon>Araneoidea</taxon>
        <taxon>Araneidae</taxon>
        <taxon>Araneus</taxon>
    </lineage>
</organism>
<evidence type="ECO:0000259" key="8">
    <source>
        <dbReference type="PROSITE" id="PS51805"/>
    </source>
</evidence>
<dbReference type="InterPro" id="IPR051188">
    <property type="entry name" value="PHD-type_Zinc_Finger"/>
</dbReference>
<reference evidence="9 10" key="1">
    <citation type="journal article" date="2019" name="Sci. Rep.">
        <title>Orb-weaving spider Araneus ventricosus genome elucidates the spidroin gene catalogue.</title>
        <authorList>
            <person name="Kono N."/>
            <person name="Nakamura H."/>
            <person name="Ohtoshi R."/>
            <person name="Moran D.A.P."/>
            <person name="Shinohara A."/>
            <person name="Yoshida Y."/>
            <person name="Fujiwara M."/>
            <person name="Mori M."/>
            <person name="Tomita M."/>
            <person name="Arakawa K."/>
        </authorList>
    </citation>
    <scope>NUCLEOTIDE SEQUENCE [LARGE SCALE GENOMIC DNA]</scope>
</reference>
<accession>A0A4Y2BE02</accession>
<keyword evidence="3" id="KW-0808">Transferase</keyword>
<dbReference type="InterPro" id="IPR013083">
    <property type="entry name" value="Znf_RING/FYVE/PHD"/>
</dbReference>
<evidence type="ECO:0000256" key="6">
    <source>
        <dbReference type="ARBA" id="ARBA00022786"/>
    </source>
</evidence>
<keyword evidence="6" id="KW-0833">Ubl conjugation pathway</keyword>
<dbReference type="Pfam" id="PF13771">
    <property type="entry name" value="zf-HC5HC2H"/>
    <property type="match status" value="1"/>
</dbReference>
<dbReference type="PANTHER" id="PTHR12420:SF42">
    <property type="entry name" value="G2_M PHASE-SPECIFIC E3 UBIQUITIN-PROTEIN LIGASE"/>
    <property type="match status" value="1"/>
</dbReference>
<feature type="domain" description="PHD-type" evidence="8">
    <location>
        <begin position="50"/>
        <end position="159"/>
    </location>
</feature>
<dbReference type="Gene3D" id="3.30.40.10">
    <property type="entry name" value="Zinc/RING finger domain, C3HC4 (zinc finger)"/>
    <property type="match status" value="1"/>
</dbReference>
<dbReference type="PANTHER" id="PTHR12420">
    <property type="entry name" value="PHD FINGER PROTEIN"/>
    <property type="match status" value="1"/>
</dbReference>
<dbReference type="PROSITE" id="PS51805">
    <property type="entry name" value="EPHD"/>
    <property type="match status" value="1"/>
</dbReference>
<dbReference type="CDD" id="cd15669">
    <property type="entry name" value="ePHD_PHF7_G2E3_like"/>
    <property type="match status" value="1"/>
</dbReference>
<dbReference type="AlphaFoldDB" id="A0A4Y2BE02"/>
<keyword evidence="10" id="KW-1185">Reference proteome</keyword>
<evidence type="ECO:0000256" key="7">
    <source>
        <dbReference type="ARBA" id="ARBA00022833"/>
    </source>
</evidence>
<comment type="pathway">
    <text evidence="2">Protein modification; protein ubiquitination.</text>
</comment>
<evidence type="ECO:0000256" key="2">
    <source>
        <dbReference type="ARBA" id="ARBA00004906"/>
    </source>
</evidence>
<evidence type="ECO:0000256" key="4">
    <source>
        <dbReference type="ARBA" id="ARBA00022723"/>
    </source>
</evidence>
<evidence type="ECO:0000256" key="1">
    <source>
        <dbReference type="ARBA" id="ARBA00004123"/>
    </source>
</evidence>
<name>A0A4Y2BE02_ARAVE</name>
<keyword evidence="4" id="KW-0479">Metal-binding</keyword>
<dbReference type="EMBL" id="BGPR01000072">
    <property type="protein sequence ID" value="GBL90491.1"/>
    <property type="molecule type" value="Genomic_DNA"/>
</dbReference>
<comment type="caution">
    <text evidence="9">The sequence shown here is derived from an EMBL/GenBank/DDBJ whole genome shotgun (WGS) entry which is preliminary data.</text>
</comment>
<dbReference type="Proteomes" id="UP000499080">
    <property type="component" value="Unassembled WGS sequence"/>
</dbReference>
<dbReference type="InterPro" id="IPR042013">
    <property type="entry name" value="PHF7/G2E3_ePHD"/>
</dbReference>
<dbReference type="InterPro" id="IPR034732">
    <property type="entry name" value="EPHD"/>
</dbReference>
<proteinExistence type="predicted"/>
<gene>
    <name evidence="9" type="primary">G2E3</name>
    <name evidence="9" type="ORF">AVEN_179416_1</name>
</gene>
<dbReference type="GO" id="GO:0008270">
    <property type="term" value="F:zinc ion binding"/>
    <property type="evidence" value="ECO:0007669"/>
    <property type="project" value="UniProtKB-KW"/>
</dbReference>
<evidence type="ECO:0000256" key="3">
    <source>
        <dbReference type="ARBA" id="ARBA00022679"/>
    </source>
</evidence>
<keyword evidence="7" id="KW-0862">Zinc</keyword>
<evidence type="ECO:0000256" key="5">
    <source>
        <dbReference type="ARBA" id="ARBA00022771"/>
    </source>
</evidence>
<comment type="subcellular location">
    <subcellularLocation>
        <location evidence="1">Nucleus</location>
    </subcellularLocation>
</comment>
<evidence type="ECO:0000313" key="9">
    <source>
        <dbReference type="EMBL" id="GBL90491.1"/>
    </source>
</evidence>
<sequence length="159" mass="18191">MLKKQIETQIVMTQPLLLIVSSKSVVESIAYFVIAFRMPHKRIPFQLESPTACVFCGRDENNEFLYGKFFHRKTLSVHQNCLFFASGLSQRGRKESEGILGFFISDIQKEVLRGKKLACFHCKRKGATIGCCKAVCRRTFHFPCGIQNQTLHQFFGSFS</sequence>